<dbReference type="PRINTS" id="PR00502">
    <property type="entry name" value="NUDIXFAMILY"/>
</dbReference>
<evidence type="ECO:0000256" key="11">
    <source>
        <dbReference type="ARBA" id="ARBA00036904"/>
    </source>
</evidence>
<proteinExistence type="inferred from homology"/>
<keyword evidence="6" id="KW-0227">DNA damage</keyword>
<dbReference type="PANTHER" id="PTHR47707:SF1">
    <property type="entry name" value="NUDIX HYDROLASE FAMILY PROTEIN"/>
    <property type="match status" value="1"/>
</dbReference>
<evidence type="ECO:0000256" key="5">
    <source>
        <dbReference type="ARBA" id="ARBA00022723"/>
    </source>
</evidence>
<dbReference type="PANTHER" id="PTHR47707">
    <property type="entry name" value="8-OXO-DGTP DIPHOSPHATASE"/>
    <property type="match status" value="1"/>
</dbReference>
<dbReference type="GO" id="GO:0006260">
    <property type="term" value="P:DNA replication"/>
    <property type="evidence" value="ECO:0007669"/>
    <property type="project" value="UniProtKB-KW"/>
</dbReference>
<dbReference type="InterPro" id="IPR015797">
    <property type="entry name" value="NUDIX_hydrolase-like_dom_sf"/>
</dbReference>
<evidence type="ECO:0000256" key="16">
    <source>
        <dbReference type="ARBA" id="ARBA00042798"/>
    </source>
</evidence>
<reference evidence="18 19" key="1">
    <citation type="submission" date="2018-06" db="EMBL/GenBank/DDBJ databases">
        <title>Genomic Encyclopedia of Archaeal and Bacterial Type Strains, Phase II (KMG-II): from individual species to whole genera.</title>
        <authorList>
            <person name="Goeker M."/>
        </authorList>
    </citation>
    <scope>NUCLEOTIDE SEQUENCE [LARGE SCALE GENOMIC DNA]</scope>
    <source>
        <strain evidence="18 19">DSM 6779</strain>
    </source>
</reference>
<dbReference type="CDD" id="cd03425">
    <property type="entry name" value="NUDIX_MutT_NudA_like"/>
    <property type="match status" value="1"/>
</dbReference>
<dbReference type="RefSeq" id="WP_111445932.1">
    <property type="nucleotide sequence ID" value="NZ_QKZK01000015.1"/>
</dbReference>
<evidence type="ECO:0000313" key="18">
    <source>
        <dbReference type="EMBL" id="PZX15889.1"/>
    </source>
</evidence>
<dbReference type="GO" id="GO:0035539">
    <property type="term" value="F:8-oxo-7,8-dihydrodeoxyguanosine triphosphate pyrophosphatase activity"/>
    <property type="evidence" value="ECO:0007669"/>
    <property type="project" value="UniProtKB-EC"/>
</dbReference>
<keyword evidence="9" id="KW-0234">DNA repair</keyword>
<dbReference type="GO" id="GO:0046872">
    <property type="term" value="F:metal ion binding"/>
    <property type="evidence" value="ECO:0007669"/>
    <property type="project" value="UniProtKB-KW"/>
</dbReference>
<comment type="cofactor">
    <cofactor evidence="1">
        <name>Mg(2+)</name>
        <dbReference type="ChEBI" id="CHEBI:18420"/>
    </cofactor>
</comment>
<dbReference type="InterPro" id="IPR047127">
    <property type="entry name" value="MutT-like"/>
</dbReference>
<keyword evidence="4" id="KW-0235">DNA replication</keyword>
<dbReference type="GO" id="GO:0044716">
    <property type="term" value="F:8-oxo-GDP phosphatase activity"/>
    <property type="evidence" value="ECO:0007669"/>
    <property type="project" value="TreeGrafter"/>
</dbReference>
<evidence type="ECO:0000256" key="10">
    <source>
        <dbReference type="ARBA" id="ARBA00035861"/>
    </source>
</evidence>
<keyword evidence="5" id="KW-0479">Metal-binding</keyword>
<evidence type="ECO:0000256" key="7">
    <source>
        <dbReference type="ARBA" id="ARBA00022801"/>
    </source>
</evidence>
<organism evidence="18 19">
    <name type="scientific">Breznakibacter xylanolyticus</name>
    <dbReference type="NCBI Taxonomy" id="990"/>
    <lineage>
        <taxon>Bacteria</taxon>
        <taxon>Pseudomonadati</taxon>
        <taxon>Bacteroidota</taxon>
        <taxon>Bacteroidia</taxon>
        <taxon>Marinilabiliales</taxon>
        <taxon>Marinilabiliaceae</taxon>
        <taxon>Breznakibacter</taxon>
    </lineage>
</organism>
<gene>
    <name evidence="18" type="ORF">LX69_02083</name>
</gene>
<name>A0A2W7Q254_9BACT</name>
<keyword evidence="8" id="KW-0460">Magnesium</keyword>
<evidence type="ECO:0000256" key="8">
    <source>
        <dbReference type="ARBA" id="ARBA00022842"/>
    </source>
</evidence>
<keyword evidence="3" id="KW-0515">Mutator protein</keyword>
<evidence type="ECO:0000256" key="6">
    <source>
        <dbReference type="ARBA" id="ARBA00022763"/>
    </source>
</evidence>
<evidence type="ECO:0000256" key="9">
    <source>
        <dbReference type="ARBA" id="ARBA00023204"/>
    </source>
</evidence>
<dbReference type="SUPFAM" id="SSF55811">
    <property type="entry name" value="Nudix"/>
    <property type="match status" value="1"/>
</dbReference>
<dbReference type="AlphaFoldDB" id="A0A2W7Q254"/>
<protein>
    <recommendedName>
        <fullName evidence="13">8-oxo-dGTP diphosphatase</fullName>
        <ecNumber evidence="12">3.6.1.55</ecNumber>
    </recommendedName>
    <alternativeName>
        <fullName evidence="16">7,8-dihydro-8-oxoguanine-triphosphatase</fullName>
    </alternativeName>
    <alternativeName>
        <fullName evidence="15">Mutator protein MutT</fullName>
    </alternativeName>
    <alternativeName>
        <fullName evidence="14">dGTP pyrophosphohydrolase</fullName>
    </alternativeName>
</protein>
<comment type="caution">
    <text evidence="18">The sequence shown here is derived from an EMBL/GenBank/DDBJ whole genome shotgun (WGS) entry which is preliminary data.</text>
</comment>
<evidence type="ECO:0000256" key="2">
    <source>
        <dbReference type="ARBA" id="ARBA00005582"/>
    </source>
</evidence>
<dbReference type="GO" id="GO:0008413">
    <property type="term" value="F:8-oxo-7,8-dihydroguanosine triphosphate pyrophosphatase activity"/>
    <property type="evidence" value="ECO:0007669"/>
    <property type="project" value="TreeGrafter"/>
</dbReference>
<comment type="similarity">
    <text evidence="2">Belongs to the Nudix hydrolase family.</text>
</comment>
<dbReference type="Gene3D" id="3.90.79.10">
    <property type="entry name" value="Nucleoside Triphosphate Pyrophosphohydrolase"/>
    <property type="match status" value="1"/>
</dbReference>
<evidence type="ECO:0000256" key="15">
    <source>
        <dbReference type="ARBA" id="ARBA00041979"/>
    </source>
</evidence>
<dbReference type="InterPro" id="IPR000086">
    <property type="entry name" value="NUDIX_hydrolase_dom"/>
</dbReference>
<sequence length="130" mass="14638">MNEIEVACAVIVRQGRILVALRGSQMEHAGLWEFPGGKVDANEAPEQALIRELKEELLITVKVDQPLTVVTHDYSNVRIRLIPFLATLVDGEPKPIEHEKIEWYHPDDLPVLPWTDADIPLVMEVVDLLG</sequence>
<dbReference type="OrthoDB" id="9810648at2"/>
<evidence type="ECO:0000256" key="13">
    <source>
        <dbReference type="ARBA" id="ARBA00040794"/>
    </source>
</evidence>
<evidence type="ECO:0000256" key="12">
    <source>
        <dbReference type="ARBA" id="ARBA00038905"/>
    </source>
</evidence>
<dbReference type="InterPro" id="IPR020476">
    <property type="entry name" value="Nudix_hydrolase"/>
</dbReference>
<dbReference type="Proteomes" id="UP000249239">
    <property type="component" value="Unassembled WGS sequence"/>
</dbReference>
<keyword evidence="7" id="KW-0378">Hydrolase</keyword>
<evidence type="ECO:0000256" key="14">
    <source>
        <dbReference type="ARBA" id="ARBA00041592"/>
    </source>
</evidence>
<feature type="domain" description="Nudix hydrolase" evidence="17">
    <location>
        <begin position="1"/>
        <end position="127"/>
    </location>
</feature>
<evidence type="ECO:0000256" key="4">
    <source>
        <dbReference type="ARBA" id="ARBA00022705"/>
    </source>
</evidence>
<dbReference type="PROSITE" id="PS51462">
    <property type="entry name" value="NUDIX"/>
    <property type="match status" value="1"/>
</dbReference>
<evidence type="ECO:0000256" key="1">
    <source>
        <dbReference type="ARBA" id="ARBA00001946"/>
    </source>
</evidence>
<accession>A0A2W7Q254</accession>
<evidence type="ECO:0000256" key="3">
    <source>
        <dbReference type="ARBA" id="ARBA00022457"/>
    </source>
</evidence>
<dbReference type="EC" id="3.6.1.55" evidence="12"/>
<evidence type="ECO:0000313" key="19">
    <source>
        <dbReference type="Proteomes" id="UP000249239"/>
    </source>
</evidence>
<keyword evidence="19" id="KW-1185">Reference proteome</keyword>
<dbReference type="GO" id="GO:0006281">
    <property type="term" value="P:DNA repair"/>
    <property type="evidence" value="ECO:0007669"/>
    <property type="project" value="UniProtKB-KW"/>
</dbReference>
<comment type="catalytic activity">
    <reaction evidence="10">
        <text>8-oxo-dGTP + H2O = 8-oxo-dGMP + diphosphate + H(+)</text>
        <dbReference type="Rhea" id="RHEA:31575"/>
        <dbReference type="ChEBI" id="CHEBI:15377"/>
        <dbReference type="ChEBI" id="CHEBI:15378"/>
        <dbReference type="ChEBI" id="CHEBI:33019"/>
        <dbReference type="ChEBI" id="CHEBI:63224"/>
        <dbReference type="ChEBI" id="CHEBI:77896"/>
        <dbReference type="EC" id="3.6.1.55"/>
    </reaction>
</comment>
<dbReference type="EMBL" id="QKZK01000015">
    <property type="protein sequence ID" value="PZX15889.1"/>
    <property type="molecule type" value="Genomic_DNA"/>
</dbReference>
<comment type="catalytic activity">
    <reaction evidence="11">
        <text>8-oxo-GTP + H2O = 8-oxo-GMP + diphosphate + H(+)</text>
        <dbReference type="Rhea" id="RHEA:67616"/>
        <dbReference type="ChEBI" id="CHEBI:15377"/>
        <dbReference type="ChEBI" id="CHEBI:15378"/>
        <dbReference type="ChEBI" id="CHEBI:33019"/>
        <dbReference type="ChEBI" id="CHEBI:143553"/>
        <dbReference type="ChEBI" id="CHEBI:145694"/>
    </reaction>
</comment>
<evidence type="ECO:0000259" key="17">
    <source>
        <dbReference type="PROSITE" id="PS51462"/>
    </source>
</evidence>
<dbReference type="GO" id="GO:0044715">
    <property type="term" value="F:8-oxo-dGDP phosphatase activity"/>
    <property type="evidence" value="ECO:0007669"/>
    <property type="project" value="TreeGrafter"/>
</dbReference>
<dbReference type="Pfam" id="PF00293">
    <property type="entry name" value="NUDIX"/>
    <property type="match status" value="1"/>
</dbReference>